<dbReference type="InterPro" id="IPR010065">
    <property type="entry name" value="AA_ABC_transptr_permease_3TM"/>
</dbReference>
<comment type="subcellular location">
    <subcellularLocation>
        <location evidence="1">Cell inner membrane</location>
        <topology evidence="1">Multi-pass membrane protein</topology>
    </subcellularLocation>
    <subcellularLocation>
        <location evidence="9">Cell membrane</location>
        <topology evidence="9">Multi-pass membrane protein</topology>
    </subcellularLocation>
</comment>
<dbReference type="InterPro" id="IPR035906">
    <property type="entry name" value="MetI-like_sf"/>
</dbReference>
<feature type="domain" description="ABC transmembrane type-1" evidence="10">
    <location>
        <begin position="97"/>
        <end position="390"/>
    </location>
</feature>
<feature type="transmembrane region" description="Helical" evidence="9">
    <location>
        <begin position="191"/>
        <end position="213"/>
    </location>
</feature>
<evidence type="ECO:0000256" key="5">
    <source>
        <dbReference type="ARBA" id="ARBA00022692"/>
    </source>
</evidence>
<dbReference type="AlphaFoldDB" id="X5MHL2"/>
<evidence type="ECO:0000259" key="10">
    <source>
        <dbReference type="PROSITE" id="PS50928"/>
    </source>
</evidence>
<keyword evidence="3 9" id="KW-0813">Transport</keyword>
<sequence length="402" mass="44147">MTDPTIATSSKPPARAEAKASLVNDPRVRGIVYQVLTLLVVVWIGVEFWTNAVSNLERANIASGFGFLDTTAGFGIVQTLIEYTEESSYGRAFFVGLLNTLIVAVFGILLATVIGFLVGIGSLSRNWLIRQICVAYVEVMRNIPLLLHLFFWYFGVLRAVPGPRESLNFLDSIFVNNRGIYFPRPEGGEGFGLVLLLICIGIAASFFIARWASKRREQTGQPFPVLYWSLGLIIGVPLAVFLLLGMPLTFDYPELRGFNFRGGIVMIPEFISLVLALSIYTAGFIAENVRSGIQSVSKGQTEAAYALGIQPGPTMRLVIIPQAMRVIIPPLTSQYLNLTKNSSLAVAIAYPDLVSVFAGTVLNQTGQAVEILFLTMSVYLTLSILTSILMNWYNSRIALVER</sequence>
<keyword evidence="12" id="KW-1185">Reference proteome</keyword>
<accession>X5MHL2</accession>
<dbReference type="PATRIC" id="fig|1458461.3.peg.3058"/>
<dbReference type="KEGG" id="pect:BN1012_Phect3052"/>
<dbReference type="Gene3D" id="1.10.3720.10">
    <property type="entry name" value="MetI-like"/>
    <property type="match status" value="2"/>
</dbReference>
<feature type="transmembrane region" description="Helical" evidence="9">
    <location>
        <begin position="225"/>
        <end position="244"/>
    </location>
</feature>
<dbReference type="RefSeq" id="WP_043949107.1">
    <property type="nucleotide sequence ID" value="NZ_HG966617.1"/>
</dbReference>
<dbReference type="InterPro" id="IPR000515">
    <property type="entry name" value="MetI-like"/>
</dbReference>
<keyword evidence="7 9" id="KW-1133">Transmembrane helix</keyword>
<feature type="transmembrane region" description="Helical" evidence="9">
    <location>
        <begin position="344"/>
        <end position="365"/>
    </location>
</feature>
<evidence type="ECO:0000256" key="7">
    <source>
        <dbReference type="ARBA" id="ARBA00022989"/>
    </source>
</evidence>
<dbReference type="CDD" id="cd06261">
    <property type="entry name" value="TM_PBP2"/>
    <property type="match status" value="1"/>
</dbReference>
<dbReference type="PANTHER" id="PTHR30614:SF37">
    <property type="entry name" value="AMINO-ACID ABC TRANSPORTER PERMEASE PROTEIN YHDX-RELATED"/>
    <property type="match status" value="1"/>
</dbReference>
<reference evidence="11 12" key="1">
    <citation type="journal article" date="2014" name="Front. Genet.">
        <title>Genome and metabolic network of "Candidatus Phaeomarinobacter ectocarpi" Ec32, a new candidate genus of Alphaproteobacteria frequently associated with brown algae.</title>
        <authorList>
            <person name="Dittami S.M."/>
            <person name="Barbeyron T."/>
            <person name="Boyen C."/>
            <person name="Cambefort J."/>
            <person name="Collet G."/>
            <person name="Delage L."/>
            <person name="Gobet A."/>
            <person name="Groisillier A."/>
            <person name="Leblanc C."/>
            <person name="Michel G."/>
            <person name="Scornet D."/>
            <person name="Siegel A."/>
            <person name="Tapia J.E."/>
            <person name="Tonon T."/>
        </authorList>
    </citation>
    <scope>NUCLEOTIDE SEQUENCE [LARGE SCALE GENOMIC DNA]</scope>
    <source>
        <strain evidence="11 12">Ec32</strain>
    </source>
</reference>
<dbReference type="HOGENOM" id="CLU_019602_8_0_5"/>
<dbReference type="PROSITE" id="PS50928">
    <property type="entry name" value="ABC_TM1"/>
    <property type="match status" value="1"/>
</dbReference>
<keyword evidence="5 9" id="KW-0812">Transmembrane</keyword>
<feature type="transmembrane region" description="Helical" evidence="9">
    <location>
        <begin position="371"/>
        <end position="393"/>
    </location>
</feature>
<evidence type="ECO:0000256" key="8">
    <source>
        <dbReference type="ARBA" id="ARBA00023136"/>
    </source>
</evidence>
<feature type="transmembrane region" description="Helical" evidence="9">
    <location>
        <begin position="132"/>
        <end position="154"/>
    </location>
</feature>
<feature type="transmembrane region" description="Helical" evidence="9">
    <location>
        <begin position="264"/>
        <end position="286"/>
    </location>
</feature>
<comment type="similarity">
    <text evidence="2">Belongs to the binding-protein-dependent transport system permease family. HisMQ subfamily.</text>
</comment>
<protein>
    <submittedName>
        <fullName evidence="11">General L-amino acid transport system permease protein</fullName>
    </submittedName>
</protein>
<keyword evidence="8 9" id="KW-0472">Membrane</keyword>
<evidence type="ECO:0000256" key="1">
    <source>
        <dbReference type="ARBA" id="ARBA00004429"/>
    </source>
</evidence>
<evidence type="ECO:0000256" key="9">
    <source>
        <dbReference type="RuleBase" id="RU363032"/>
    </source>
</evidence>
<dbReference type="GO" id="GO:0022857">
    <property type="term" value="F:transmembrane transporter activity"/>
    <property type="evidence" value="ECO:0007669"/>
    <property type="project" value="InterPro"/>
</dbReference>
<evidence type="ECO:0000256" key="6">
    <source>
        <dbReference type="ARBA" id="ARBA00022970"/>
    </source>
</evidence>
<name>X5MHL2_9HYPH</name>
<dbReference type="GO" id="GO:0043190">
    <property type="term" value="C:ATP-binding cassette (ABC) transporter complex"/>
    <property type="evidence" value="ECO:0007669"/>
    <property type="project" value="InterPro"/>
</dbReference>
<evidence type="ECO:0000256" key="3">
    <source>
        <dbReference type="ARBA" id="ARBA00022448"/>
    </source>
</evidence>
<evidence type="ECO:0000256" key="2">
    <source>
        <dbReference type="ARBA" id="ARBA00010072"/>
    </source>
</evidence>
<keyword evidence="4" id="KW-1003">Cell membrane</keyword>
<keyword evidence="6" id="KW-0029">Amino-acid transport</keyword>
<organism evidence="11 12">
    <name type="scientific">Candidatus Phaeomarinibacter ectocarpi</name>
    <dbReference type="NCBI Taxonomy" id="1458461"/>
    <lineage>
        <taxon>Bacteria</taxon>
        <taxon>Pseudomonadati</taxon>
        <taxon>Pseudomonadota</taxon>
        <taxon>Alphaproteobacteria</taxon>
        <taxon>Hyphomicrobiales</taxon>
        <taxon>Parvibaculaceae</taxon>
        <taxon>Candidatus Phaeomarinibacter</taxon>
    </lineage>
</organism>
<dbReference type="Proteomes" id="UP000032160">
    <property type="component" value="Chromosome I"/>
</dbReference>
<dbReference type="OrthoDB" id="9808531at2"/>
<gene>
    <name evidence="11" type="ORF">BN1012_Phect3052</name>
</gene>
<evidence type="ECO:0000313" key="11">
    <source>
        <dbReference type="EMBL" id="CDO61264.1"/>
    </source>
</evidence>
<dbReference type="NCBIfam" id="TIGR01726">
    <property type="entry name" value="HEQRo_perm_3TM"/>
    <property type="match status" value="1"/>
</dbReference>
<evidence type="ECO:0000313" key="12">
    <source>
        <dbReference type="Proteomes" id="UP000032160"/>
    </source>
</evidence>
<dbReference type="PANTHER" id="PTHR30614">
    <property type="entry name" value="MEMBRANE COMPONENT OF AMINO ACID ABC TRANSPORTER"/>
    <property type="match status" value="1"/>
</dbReference>
<dbReference type="Pfam" id="PF00528">
    <property type="entry name" value="BPD_transp_1"/>
    <property type="match status" value="1"/>
</dbReference>
<dbReference type="STRING" id="1458461.BN1012_Phect3052"/>
<feature type="transmembrane region" description="Helical" evidence="9">
    <location>
        <begin position="31"/>
        <end position="49"/>
    </location>
</feature>
<feature type="transmembrane region" description="Helical" evidence="9">
    <location>
        <begin position="93"/>
        <end position="120"/>
    </location>
</feature>
<dbReference type="EMBL" id="HG966617">
    <property type="protein sequence ID" value="CDO61264.1"/>
    <property type="molecule type" value="Genomic_DNA"/>
</dbReference>
<dbReference type="GO" id="GO:0006865">
    <property type="term" value="P:amino acid transport"/>
    <property type="evidence" value="ECO:0007669"/>
    <property type="project" value="UniProtKB-KW"/>
</dbReference>
<dbReference type="SUPFAM" id="SSF161098">
    <property type="entry name" value="MetI-like"/>
    <property type="match status" value="2"/>
</dbReference>
<dbReference type="InterPro" id="IPR043429">
    <property type="entry name" value="ArtM/GltK/GlnP/TcyL/YhdX-like"/>
</dbReference>
<proteinExistence type="inferred from homology"/>
<evidence type="ECO:0000256" key="4">
    <source>
        <dbReference type="ARBA" id="ARBA00022475"/>
    </source>
</evidence>
<feature type="transmembrane region" description="Helical" evidence="9">
    <location>
        <begin position="61"/>
        <end position="81"/>
    </location>
</feature>